<dbReference type="Gene3D" id="3.30.830.10">
    <property type="entry name" value="Metalloenzyme, LuxS/M16 peptidase-like"/>
    <property type="match status" value="4"/>
</dbReference>
<comment type="similarity">
    <text evidence="1">Belongs to the peptidase M16 family.</text>
</comment>
<dbReference type="Pfam" id="PF00675">
    <property type="entry name" value="Peptidase_M16"/>
    <property type="match status" value="2"/>
</dbReference>
<organism evidence="4 5">
    <name type="scientific">Tahibacter aquaticus</name>
    <dbReference type="NCBI Taxonomy" id="520092"/>
    <lineage>
        <taxon>Bacteria</taxon>
        <taxon>Pseudomonadati</taxon>
        <taxon>Pseudomonadota</taxon>
        <taxon>Gammaproteobacteria</taxon>
        <taxon>Lysobacterales</taxon>
        <taxon>Rhodanobacteraceae</taxon>
        <taxon>Tahibacter</taxon>
    </lineage>
</organism>
<reference evidence="4 5" key="1">
    <citation type="submission" date="2019-03" db="EMBL/GenBank/DDBJ databases">
        <title>Genomic Encyclopedia of Type Strains, Phase IV (KMG-IV): sequencing the most valuable type-strain genomes for metagenomic binning, comparative biology and taxonomic classification.</title>
        <authorList>
            <person name="Goeker M."/>
        </authorList>
    </citation>
    <scope>NUCLEOTIDE SEQUENCE [LARGE SCALE GENOMIC DNA]</scope>
    <source>
        <strain evidence="4 5">DSM 21667</strain>
    </source>
</reference>
<dbReference type="GO" id="GO:0006508">
    <property type="term" value="P:proteolysis"/>
    <property type="evidence" value="ECO:0007669"/>
    <property type="project" value="UniProtKB-KW"/>
</dbReference>
<dbReference type="EMBL" id="SNZH01000001">
    <property type="protein sequence ID" value="TDR48645.1"/>
    <property type="molecule type" value="Genomic_DNA"/>
</dbReference>
<name>A0A4R6Z9U8_9GAMM</name>
<dbReference type="PANTHER" id="PTHR11851">
    <property type="entry name" value="METALLOPROTEASE"/>
    <property type="match status" value="1"/>
</dbReference>
<feature type="domain" description="Peptidase M16 C-terminal" evidence="3">
    <location>
        <begin position="215"/>
        <end position="393"/>
    </location>
</feature>
<feature type="domain" description="Peptidase M16 N-terminal" evidence="2">
    <location>
        <begin position="527"/>
        <end position="669"/>
    </location>
</feature>
<comment type="caution">
    <text evidence="4">The sequence shown here is derived from an EMBL/GenBank/DDBJ whole genome shotgun (WGS) entry which is preliminary data.</text>
</comment>
<evidence type="ECO:0000313" key="5">
    <source>
        <dbReference type="Proteomes" id="UP000295293"/>
    </source>
</evidence>
<sequence length="955" mass="100445">MIPKCKPDARPAAGGFRCWLAAVFVGLCVLQPVTGAPVLANAGAAPPAYVQRTLANGLRVLAIRDTTTPNVSVQVWYRVGGKDDPKGGLGFAHLFEHLMFKQTRNLPAGSFVGLAEDVGGTNDASTEDDYTRYYTTVPAAYLERILFAEAERMSGLVIEPADFAAEREVVKNEIRMRVFGEAYGKLVQMYLPEVSYSRLPYARPTLGSIADLDAATVDEARAFHAIYYRPDNAVLMVAGNYEPAQLDALVDHYFAPIAQPVWPVPRVDVVEPERTAPTRHVVYETGTPSPAVVASYAVPPEAHADTPALMVLDAVLSAGAGSRLQQALVEGKRIAQKSASLLEQRQLGGALAVYAILSGEVATADGEAALQAEVARLRDAPVTPQELHRAKNQILTRVVRARETLDGKAAEIAKAVVVLNDPAAPAQRLAAIAAVTAQDVQRVAATYLVDRRVAIIHYQPAEAAAAGAPADIIDVPPSVVQKTLLAPAGVRVVKPADAEQRIALPPAGKPAGFALTPMQWRLRNGLRVVLVERHGAPLASLKMVAPAGSAEDPPGRAGLAALTASLMTKGTATRSGADIANEIESLGGSIGTGAGWDGASISVTVRSDVVAAGFGVLGDVARNPRFAVADIDGAREQAIEVLDDQRQDAMALARLVAARVAFGNTPYGSPKSGTVAALKAIVRNDIVQTYTRAWRPATATLVIVGDVAPAAARRLAEQAFGDWRVAEAVPRAEPGRAALPAARVVVVDMPDAAEAAVVVMHPAAARSDRAYHALLVANATLGGGGSSRLNSEIRYKRALSYDAGSAVLDGRSPGAVVAATLTANDAAAQVVELMTAQMRNLADALVPTTELATRRQLLVGNFGRAIETADGLANLLGNLALQSVPLTEATRFARAVDRVDARAVRAAAARWLDPSGASIVVVGDARRFVDGLRASYPNLDVIAASELVLDNERLR</sequence>
<feature type="domain" description="Peptidase M16 N-terminal" evidence="2">
    <location>
        <begin position="59"/>
        <end position="207"/>
    </location>
</feature>
<dbReference type="GO" id="GO:0008233">
    <property type="term" value="F:peptidase activity"/>
    <property type="evidence" value="ECO:0007669"/>
    <property type="project" value="UniProtKB-KW"/>
</dbReference>
<keyword evidence="4" id="KW-0645">Protease</keyword>
<evidence type="ECO:0000313" key="4">
    <source>
        <dbReference type="EMBL" id="TDR48645.1"/>
    </source>
</evidence>
<gene>
    <name evidence="4" type="ORF">DFR29_101267</name>
</gene>
<evidence type="ECO:0000259" key="2">
    <source>
        <dbReference type="Pfam" id="PF00675"/>
    </source>
</evidence>
<evidence type="ECO:0000259" key="3">
    <source>
        <dbReference type="Pfam" id="PF05193"/>
    </source>
</evidence>
<dbReference type="RefSeq" id="WP_208113484.1">
    <property type="nucleotide sequence ID" value="NZ_SNZH01000001.1"/>
</dbReference>
<dbReference type="GO" id="GO:0046872">
    <property type="term" value="F:metal ion binding"/>
    <property type="evidence" value="ECO:0007669"/>
    <property type="project" value="InterPro"/>
</dbReference>
<dbReference type="InterPro" id="IPR011249">
    <property type="entry name" value="Metalloenz_LuxS/M16"/>
</dbReference>
<dbReference type="InterPro" id="IPR007863">
    <property type="entry name" value="Peptidase_M16_C"/>
</dbReference>
<accession>A0A4R6Z9U8</accession>
<keyword evidence="5" id="KW-1185">Reference proteome</keyword>
<keyword evidence="4" id="KW-0378">Hydrolase</keyword>
<protein>
    <submittedName>
        <fullName evidence="4">Zinc protease</fullName>
    </submittedName>
</protein>
<feature type="domain" description="Peptidase M16 C-terminal" evidence="3">
    <location>
        <begin position="681"/>
        <end position="856"/>
    </location>
</feature>
<dbReference type="AlphaFoldDB" id="A0A4R6Z9U8"/>
<dbReference type="InterPro" id="IPR011765">
    <property type="entry name" value="Pept_M16_N"/>
</dbReference>
<dbReference type="SUPFAM" id="SSF63411">
    <property type="entry name" value="LuxS/MPP-like metallohydrolase"/>
    <property type="match status" value="4"/>
</dbReference>
<dbReference type="Pfam" id="PF05193">
    <property type="entry name" value="Peptidase_M16_C"/>
    <property type="match status" value="2"/>
</dbReference>
<dbReference type="InterPro" id="IPR050361">
    <property type="entry name" value="MPP/UQCRC_Complex"/>
</dbReference>
<evidence type="ECO:0000256" key="1">
    <source>
        <dbReference type="ARBA" id="ARBA00007261"/>
    </source>
</evidence>
<dbReference type="PANTHER" id="PTHR11851:SF49">
    <property type="entry name" value="MITOCHONDRIAL-PROCESSING PEPTIDASE SUBUNIT ALPHA"/>
    <property type="match status" value="1"/>
</dbReference>
<proteinExistence type="inferred from homology"/>
<dbReference type="Proteomes" id="UP000295293">
    <property type="component" value="Unassembled WGS sequence"/>
</dbReference>